<dbReference type="Proteomes" id="UP001230188">
    <property type="component" value="Unassembled WGS sequence"/>
</dbReference>
<protein>
    <recommendedName>
        <fullName evidence="4">RING-type E3 ubiquitin transferase</fullName>
        <ecNumber evidence="4">2.3.2.27</ecNumber>
    </recommendedName>
</protein>
<keyword evidence="6" id="KW-0479">Metal-binding</keyword>
<keyword evidence="7 10" id="KW-0863">Zinc-finger</keyword>
<dbReference type="InterPro" id="IPR049548">
    <property type="entry name" value="Sina-like_RING"/>
</dbReference>
<evidence type="ECO:0000256" key="2">
    <source>
        <dbReference type="ARBA" id="ARBA00004906"/>
    </source>
</evidence>
<dbReference type="PANTHER" id="PTHR45877">
    <property type="entry name" value="E3 UBIQUITIN-PROTEIN LIGASE SIAH2"/>
    <property type="match status" value="1"/>
</dbReference>
<dbReference type="InterPro" id="IPR013083">
    <property type="entry name" value="Znf_RING/FYVE/PHD"/>
</dbReference>
<proteinExistence type="inferred from homology"/>
<keyword evidence="5" id="KW-0808">Transferase</keyword>
<dbReference type="InterPro" id="IPR001841">
    <property type="entry name" value="Znf_RING"/>
</dbReference>
<dbReference type="GO" id="GO:0005737">
    <property type="term" value="C:cytoplasm"/>
    <property type="evidence" value="ECO:0007669"/>
    <property type="project" value="TreeGrafter"/>
</dbReference>
<keyword evidence="14" id="KW-1185">Reference proteome</keyword>
<accession>A0AAD7XKX8</accession>
<comment type="catalytic activity">
    <reaction evidence="1">
        <text>S-ubiquitinyl-[E2 ubiquitin-conjugating enzyme]-L-cysteine + [acceptor protein]-L-lysine = [E2 ubiquitin-conjugating enzyme]-L-cysteine + N(6)-ubiquitinyl-[acceptor protein]-L-lysine.</text>
        <dbReference type="EC" id="2.3.2.27"/>
    </reaction>
</comment>
<evidence type="ECO:0000313" key="14">
    <source>
        <dbReference type="Proteomes" id="UP001230188"/>
    </source>
</evidence>
<dbReference type="Gene3D" id="3.30.40.10">
    <property type="entry name" value="Zinc/RING finger domain, C3HC4 (zinc finger)"/>
    <property type="match status" value="2"/>
</dbReference>
<evidence type="ECO:0000256" key="10">
    <source>
        <dbReference type="PROSITE-ProRule" id="PRU00455"/>
    </source>
</evidence>
<feature type="domain" description="RING-type" evidence="11">
    <location>
        <begin position="30"/>
        <end position="65"/>
    </location>
</feature>
<dbReference type="InterPro" id="IPR013010">
    <property type="entry name" value="Znf_SIAH"/>
</dbReference>
<evidence type="ECO:0000256" key="4">
    <source>
        <dbReference type="ARBA" id="ARBA00012483"/>
    </source>
</evidence>
<dbReference type="GO" id="GO:0008270">
    <property type="term" value="F:zinc ion binding"/>
    <property type="evidence" value="ECO:0007669"/>
    <property type="project" value="UniProtKB-KW"/>
</dbReference>
<evidence type="ECO:0000259" key="11">
    <source>
        <dbReference type="PROSITE" id="PS50089"/>
    </source>
</evidence>
<evidence type="ECO:0000256" key="8">
    <source>
        <dbReference type="ARBA" id="ARBA00022786"/>
    </source>
</evidence>
<evidence type="ECO:0000256" key="6">
    <source>
        <dbReference type="ARBA" id="ARBA00022723"/>
    </source>
</evidence>
<dbReference type="GO" id="GO:0031624">
    <property type="term" value="F:ubiquitin conjugating enzyme binding"/>
    <property type="evidence" value="ECO:0007669"/>
    <property type="project" value="TreeGrafter"/>
</dbReference>
<evidence type="ECO:0000256" key="3">
    <source>
        <dbReference type="ARBA" id="ARBA00009119"/>
    </source>
</evidence>
<comment type="pathway">
    <text evidence="2">Protein modification; protein ubiquitination.</text>
</comment>
<sequence>MGGSTKRARPAAVGDEAADLKGRIRDFATCPVCLYPMAPKIFQCENGHPVCEQCLDRLTICPTCRAGLANPSRNLPLEQIAADVEFECRFSECHEQVKHKALAAHYDMCRWRPFSCPECSWQGPLADWRGHCASEHEARSPVASSSALDIYHCYRESAGRYFRVFFFAEFGNEEFVLTYALRDSEYRFSCHHVAASLDPSYRWTLAVQGPDGITTQYVRECAAIRTHPDRVRFRGSVSTTLEALRACNLDGMAFESDVPRDVLAAASASQFVVKLSFEVTKDLPVAGAICGKTASVIVDAYSAREKLREEVFRGGGFRRPAPTLTRFLRFGRIDPVRDEEDHYHSLLADDDDDFVLSDDDGFVLSRLAEGRDRRVDG</sequence>
<comment type="similarity">
    <text evidence="3">Belongs to the SINA (Seven in absentia) family.</text>
</comment>
<dbReference type="SUPFAM" id="SSF57850">
    <property type="entry name" value="RING/U-box"/>
    <property type="match status" value="1"/>
</dbReference>
<evidence type="ECO:0000313" key="13">
    <source>
        <dbReference type="EMBL" id="KAJ8601964.1"/>
    </source>
</evidence>
<dbReference type="InterPro" id="IPR004162">
    <property type="entry name" value="SINA-like_animal"/>
</dbReference>
<reference evidence="13" key="1">
    <citation type="submission" date="2023-01" db="EMBL/GenBank/DDBJ databases">
        <title>Metagenome sequencing of chrysophaentin producing Chrysophaeum taylorii.</title>
        <authorList>
            <person name="Davison J."/>
            <person name="Bewley C."/>
        </authorList>
    </citation>
    <scope>NUCLEOTIDE SEQUENCE</scope>
    <source>
        <strain evidence="13">NIES-1699</strain>
    </source>
</reference>
<evidence type="ECO:0000259" key="12">
    <source>
        <dbReference type="PROSITE" id="PS51081"/>
    </source>
</evidence>
<gene>
    <name evidence="13" type="ORF">CTAYLR_004461</name>
</gene>
<comment type="caution">
    <text evidence="13">The sequence shown here is derived from an EMBL/GenBank/DDBJ whole genome shotgun (WGS) entry which is preliminary data.</text>
</comment>
<evidence type="ECO:0000256" key="9">
    <source>
        <dbReference type="ARBA" id="ARBA00022833"/>
    </source>
</evidence>
<dbReference type="PROSITE" id="PS50089">
    <property type="entry name" value="ZF_RING_2"/>
    <property type="match status" value="1"/>
</dbReference>
<dbReference type="PANTHER" id="PTHR45877:SF2">
    <property type="entry name" value="E3 UBIQUITIN-PROTEIN LIGASE SINA-RELATED"/>
    <property type="match status" value="1"/>
</dbReference>
<dbReference type="EMBL" id="JAQMWT010000393">
    <property type="protein sequence ID" value="KAJ8601964.1"/>
    <property type="molecule type" value="Genomic_DNA"/>
</dbReference>
<dbReference type="GO" id="GO:0043161">
    <property type="term" value="P:proteasome-mediated ubiquitin-dependent protein catabolic process"/>
    <property type="evidence" value="ECO:0007669"/>
    <property type="project" value="TreeGrafter"/>
</dbReference>
<evidence type="ECO:0000256" key="1">
    <source>
        <dbReference type="ARBA" id="ARBA00000900"/>
    </source>
</evidence>
<dbReference type="PROSITE" id="PS51081">
    <property type="entry name" value="ZF_SIAH"/>
    <property type="match status" value="1"/>
</dbReference>
<organism evidence="13 14">
    <name type="scientific">Chrysophaeum taylorii</name>
    <dbReference type="NCBI Taxonomy" id="2483200"/>
    <lineage>
        <taxon>Eukaryota</taxon>
        <taxon>Sar</taxon>
        <taxon>Stramenopiles</taxon>
        <taxon>Ochrophyta</taxon>
        <taxon>Pelagophyceae</taxon>
        <taxon>Pelagomonadales</taxon>
        <taxon>Pelagomonadaceae</taxon>
        <taxon>Chrysophaeum</taxon>
    </lineage>
</organism>
<keyword evidence="9" id="KW-0862">Zinc</keyword>
<dbReference type="Pfam" id="PF21362">
    <property type="entry name" value="Sina_RING"/>
    <property type="match status" value="1"/>
</dbReference>
<dbReference type="GO" id="GO:0061630">
    <property type="term" value="F:ubiquitin protein ligase activity"/>
    <property type="evidence" value="ECO:0007669"/>
    <property type="project" value="UniProtKB-EC"/>
</dbReference>
<dbReference type="SUPFAM" id="SSF49599">
    <property type="entry name" value="TRAF domain-like"/>
    <property type="match status" value="1"/>
</dbReference>
<evidence type="ECO:0000256" key="5">
    <source>
        <dbReference type="ARBA" id="ARBA00022679"/>
    </source>
</evidence>
<feature type="domain" description="SIAH-type" evidence="12">
    <location>
        <begin position="81"/>
        <end position="137"/>
    </location>
</feature>
<evidence type="ECO:0000256" key="7">
    <source>
        <dbReference type="ARBA" id="ARBA00022771"/>
    </source>
</evidence>
<dbReference type="EC" id="2.3.2.27" evidence="4"/>
<name>A0AAD7XKX8_9STRA</name>
<keyword evidence="8" id="KW-0833">Ubl conjugation pathway</keyword>
<dbReference type="AlphaFoldDB" id="A0AAD7XKX8"/>